<gene>
    <name evidence="3" type="ORF">ACETIH_00875</name>
</gene>
<proteinExistence type="predicted"/>
<dbReference type="RefSeq" id="WP_377028596.1">
    <property type="nucleotide sequence ID" value="NZ_JBHOMY010000002.1"/>
</dbReference>
<dbReference type="Pfam" id="PF13567">
    <property type="entry name" value="DUF4131"/>
    <property type="match status" value="1"/>
</dbReference>
<accession>A0ABV6Y218</accession>
<evidence type="ECO:0000259" key="2">
    <source>
        <dbReference type="Pfam" id="PF13567"/>
    </source>
</evidence>
<organism evidence="3 4">
    <name type="scientific">Microvirga arabica</name>
    <dbReference type="NCBI Taxonomy" id="1128671"/>
    <lineage>
        <taxon>Bacteria</taxon>
        <taxon>Pseudomonadati</taxon>
        <taxon>Pseudomonadota</taxon>
        <taxon>Alphaproteobacteria</taxon>
        <taxon>Hyphomicrobiales</taxon>
        <taxon>Methylobacteriaceae</taxon>
        <taxon>Microvirga</taxon>
    </lineage>
</organism>
<feature type="transmembrane region" description="Helical" evidence="1">
    <location>
        <begin position="53"/>
        <end position="71"/>
    </location>
</feature>
<evidence type="ECO:0000313" key="4">
    <source>
        <dbReference type="Proteomes" id="UP001593940"/>
    </source>
</evidence>
<dbReference type="Proteomes" id="UP001593940">
    <property type="component" value="Unassembled WGS sequence"/>
</dbReference>
<dbReference type="EMBL" id="JBHOMY010000002">
    <property type="protein sequence ID" value="MFC1455318.1"/>
    <property type="molecule type" value="Genomic_DNA"/>
</dbReference>
<keyword evidence="1" id="KW-0812">Transmembrane</keyword>
<keyword evidence="1" id="KW-1133">Transmembrane helix</keyword>
<sequence>MEDNRGKTWPISRSAARVMALPRSWSTSIEWRLLDGRGWLSKAITCEIEQRRLFPWLPVGFGIGILLFLQADGAPALWAPLRACVICSAAAIALRRNMTAFIAMIALSAVFAGFSAGVIRTRSVAAPALTGITITTIAGFIEAVEDREEGQRLLIRIVQMKDVAGAERPRLMRVSVRAGVGLTAGQFVTGTARLLPPPEAAWPGGYDFARDAYYKGIGAVGSMVGPGAAGRSSEPAGLVPAIGRPCGRGRQCAHPTHRHLHWWCGRRGRGCAGDRQARAHSGA</sequence>
<keyword evidence="1" id="KW-0472">Membrane</keyword>
<feature type="domain" description="DUF4131" evidence="2">
    <location>
        <begin position="76"/>
        <end position="225"/>
    </location>
</feature>
<name>A0ABV6Y218_9HYPH</name>
<comment type="caution">
    <text evidence="3">The sequence shown here is derived from an EMBL/GenBank/DDBJ whole genome shotgun (WGS) entry which is preliminary data.</text>
</comment>
<keyword evidence="4" id="KW-1185">Reference proteome</keyword>
<feature type="transmembrane region" description="Helical" evidence="1">
    <location>
        <begin position="101"/>
        <end position="119"/>
    </location>
</feature>
<evidence type="ECO:0000256" key="1">
    <source>
        <dbReference type="SAM" id="Phobius"/>
    </source>
</evidence>
<protein>
    <submittedName>
        <fullName evidence="3">DUF4131 domain-containing protein</fullName>
    </submittedName>
</protein>
<dbReference type="InterPro" id="IPR025405">
    <property type="entry name" value="DUF4131"/>
</dbReference>
<reference evidence="3 4" key="1">
    <citation type="submission" date="2024-09" db="EMBL/GenBank/DDBJ databases">
        <title>Nodulacao em especies de Leguminosae Basais da Amazonia e Caracterizacao dos Rizobios e Bacterias Associadas aos Nodulos.</title>
        <authorList>
            <person name="Jambeiro I.C.A."/>
            <person name="Lopes I.S."/>
            <person name="Aguiar E.R.G.R."/>
            <person name="Santos A.F.J."/>
            <person name="Dos Santos J.M.F."/>
            <person name="Gross E."/>
        </authorList>
    </citation>
    <scope>NUCLEOTIDE SEQUENCE [LARGE SCALE GENOMIC DNA]</scope>
    <source>
        <strain evidence="3 4">BRUESC1165</strain>
    </source>
</reference>
<feature type="transmembrane region" description="Helical" evidence="1">
    <location>
        <begin position="77"/>
        <end position="94"/>
    </location>
</feature>
<evidence type="ECO:0000313" key="3">
    <source>
        <dbReference type="EMBL" id="MFC1455318.1"/>
    </source>
</evidence>